<name>A0ABN3BHE5_9ACTN</name>
<organism evidence="1 2">
    <name type="scientific">Streptomyces bangladeshensis</name>
    <dbReference type="NCBI Taxonomy" id="295352"/>
    <lineage>
        <taxon>Bacteria</taxon>
        <taxon>Bacillati</taxon>
        <taxon>Actinomycetota</taxon>
        <taxon>Actinomycetes</taxon>
        <taxon>Kitasatosporales</taxon>
        <taxon>Streptomycetaceae</taxon>
        <taxon>Streptomyces</taxon>
    </lineage>
</organism>
<protein>
    <submittedName>
        <fullName evidence="1">Uncharacterized protein</fullName>
    </submittedName>
</protein>
<gene>
    <name evidence="1" type="ORF">GCM10009787_27650</name>
</gene>
<dbReference type="SUPFAM" id="SSF63825">
    <property type="entry name" value="YWTD domain"/>
    <property type="match status" value="1"/>
</dbReference>
<keyword evidence="2" id="KW-1185">Reference proteome</keyword>
<comment type="caution">
    <text evidence="1">The sequence shown here is derived from an EMBL/GenBank/DDBJ whole genome shotgun (WGS) entry which is preliminary data.</text>
</comment>
<evidence type="ECO:0000313" key="1">
    <source>
        <dbReference type="EMBL" id="GAA2195849.1"/>
    </source>
</evidence>
<accession>A0ABN3BHE5</accession>
<evidence type="ECO:0000313" key="2">
    <source>
        <dbReference type="Proteomes" id="UP001501391"/>
    </source>
</evidence>
<proteinExistence type="predicted"/>
<dbReference type="Proteomes" id="UP001501391">
    <property type="component" value="Unassembled WGS sequence"/>
</dbReference>
<dbReference type="EMBL" id="BAAAOQ010000008">
    <property type="protein sequence ID" value="GAA2195849.1"/>
    <property type="molecule type" value="Genomic_DNA"/>
</dbReference>
<sequence length="307" mass="33301">MPMPLGELPVVWSLPREDARAGWRALCWSVGPGSELAVLLVQERHLRRSPYVKGWVGWSVAAPCDGVLVVVSGGVEHRTPVTGIAPWTGHLALLPRSRFLLVSGRTRRGRDGAWERNAVVHSPDGSPVGHFCIGDDIDYVITDRDGGIWTAYGDEGIYGGHPESGAGLARWDSDGSPVWSPQGRLPVWPLGGSAGATEGAMAWLAWFSHKGAFVSRVDPATGDITSFPNPLRDTDGIAVRGTRMLLTHRFHNRPGVELSRAELVDGAWVITAQEKLRLPGPVVMHCAQGRDGVLWLRAGDTWVRIEV</sequence>
<reference evidence="1 2" key="1">
    <citation type="journal article" date="2019" name="Int. J. Syst. Evol. Microbiol.">
        <title>The Global Catalogue of Microorganisms (GCM) 10K type strain sequencing project: providing services to taxonomists for standard genome sequencing and annotation.</title>
        <authorList>
            <consortium name="The Broad Institute Genomics Platform"/>
            <consortium name="The Broad Institute Genome Sequencing Center for Infectious Disease"/>
            <person name="Wu L."/>
            <person name="Ma J."/>
        </authorList>
    </citation>
    <scope>NUCLEOTIDE SEQUENCE [LARGE SCALE GENOMIC DNA]</scope>
    <source>
        <strain evidence="1 2">JCM 14924</strain>
    </source>
</reference>